<sequence length="423" mass="44427">MGQRADVESWTAAVWRSAYRYGLTSLGPVAVSGAHFVASLLFLRLLPPADFGHFSFLMIVVPFCLSATGAMLGAPAAMTRGKPADEADAELKTLLNMAVLVSALAFLAVAAMMASTGAGLVAALVFGLYAAVFTARSFARSFANVMGAIERVAASDIVYSLAVMAGLAGLAAIGRFSLINAAIALVVASLGALPLFGRDFARRLIGALALPQIAAYRPMWRDVTRWSLLGVVLTELASNCHAYLVTFISGPGAFGLLALGALFMRPASLVLSALPDIDQPVMTRKIAAGDLKGAFAVVNEFRTAAGAVLAGTVLLALVLVFWFPHLLLKNYQVNDVLVVLAFWTAITALRAVRTPEAVFIMATGGYSKLAWVSGVSSVVALLLTLVLLVVVGPLWSLGGVLAGEVVMVAMLFPLTNQWRRQIG</sequence>
<keyword evidence="1" id="KW-0472">Membrane</keyword>
<gene>
    <name evidence="2" type="ORF">GCM10008942_23500</name>
</gene>
<accession>A0ABN1EUN1</accession>
<protein>
    <recommendedName>
        <fullName evidence="4">Polysaccharide biosynthesis protein</fullName>
    </recommendedName>
</protein>
<feature type="transmembrane region" description="Helical" evidence="1">
    <location>
        <begin position="151"/>
        <end position="172"/>
    </location>
</feature>
<feature type="transmembrane region" description="Helical" evidence="1">
    <location>
        <begin position="54"/>
        <end position="74"/>
    </location>
</feature>
<proteinExistence type="predicted"/>
<organism evidence="2 3">
    <name type="scientific">Rhizomicrobium electricum</name>
    <dbReference type="NCBI Taxonomy" id="480070"/>
    <lineage>
        <taxon>Bacteria</taxon>
        <taxon>Pseudomonadati</taxon>
        <taxon>Pseudomonadota</taxon>
        <taxon>Alphaproteobacteria</taxon>
        <taxon>Micropepsales</taxon>
        <taxon>Micropepsaceae</taxon>
        <taxon>Rhizomicrobium</taxon>
    </lineage>
</organism>
<feature type="transmembrane region" description="Helical" evidence="1">
    <location>
        <begin position="394"/>
        <end position="414"/>
    </location>
</feature>
<name>A0ABN1EUN1_9PROT</name>
<dbReference type="EMBL" id="BAAADD010000006">
    <property type="protein sequence ID" value="GAA0574095.1"/>
    <property type="molecule type" value="Genomic_DNA"/>
</dbReference>
<feature type="transmembrane region" description="Helical" evidence="1">
    <location>
        <begin position="304"/>
        <end position="325"/>
    </location>
</feature>
<keyword evidence="3" id="KW-1185">Reference proteome</keyword>
<feature type="transmembrane region" description="Helical" evidence="1">
    <location>
        <begin position="21"/>
        <end position="42"/>
    </location>
</feature>
<evidence type="ECO:0000256" key="1">
    <source>
        <dbReference type="SAM" id="Phobius"/>
    </source>
</evidence>
<keyword evidence="1" id="KW-0812">Transmembrane</keyword>
<keyword evidence="1" id="KW-1133">Transmembrane helix</keyword>
<feature type="transmembrane region" description="Helical" evidence="1">
    <location>
        <begin position="178"/>
        <end position="196"/>
    </location>
</feature>
<evidence type="ECO:0000313" key="3">
    <source>
        <dbReference type="Proteomes" id="UP001499951"/>
    </source>
</evidence>
<evidence type="ECO:0000313" key="2">
    <source>
        <dbReference type="EMBL" id="GAA0574095.1"/>
    </source>
</evidence>
<dbReference type="Proteomes" id="UP001499951">
    <property type="component" value="Unassembled WGS sequence"/>
</dbReference>
<reference evidence="2 3" key="1">
    <citation type="journal article" date="2019" name="Int. J. Syst. Evol. Microbiol.">
        <title>The Global Catalogue of Microorganisms (GCM) 10K type strain sequencing project: providing services to taxonomists for standard genome sequencing and annotation.</title>
        <authorList>
            <consortium name="The Broad Institute Genomics Platform"/>
            <consortium name="The Broad Institute Genome Sequencing Center for Infectious Disease"/>
            <person name="Wu L."/>
            <person name="Ma J."/>
        </authorList>
    </citation>
    <scope>NUCLEOTIDE SEQUENCE [LARGE SCALE GENOMIC DNA]</scope>
    <source>
        <strain evidence="2 3">JCM 15089</strain>
    </source>
</reference>
<feature type="transmembrane region" description="Helical" evidence="1">
    <location>
        <begin position="120"/>
        <end position="139"/>
    </location>
</feature>
<feature type="transmembrane region" description="Helical" evidence="1">
    <location>
        <begin position="94"/>
        <end position="114"/>
    </location>
</feature>
<comment type="caution">
    <text evidence="2">The sequence shown here is derived from an EMBL/GenBank/DDBJ whole genome shotgun (WGS) entry which is preliminary data.</text>
</comment>
<feature type="transmembrane region" description="Helical" evidence="1">
    <location>
        <begin position="369"/>
        <end position="388"/>
    </location>
</feature>
<dbReference type="RefSeq" id="WP_166935892.1">
    <property type="nucleotide sequence ID" value="NZ_BAAADD010000006.1"/>
</dbReference>
<feature type="transmembrane region" description="Helical" evidence="1">
    <location>
        <begin position="331"/>
        <end position="349"/>
    </location>
</feature>
<evidence type="ECO:0008006" key="4">
    <source>
        <dbReference type="Google" id="ProtNLM"/>
    </source>
</evidence>